<dbReference type="InterPro" id="IPR018253">
    <property type="entry name" value="DnaJ_domain_CS"/>
</dbReference>
<feature type="binding site" evidence="12">
    <location>
        <position position="148"/>
    </location>
    <ligand>
        <name>Zn(2+)</name>
        <dbReference type="ChEBI" id="CHEBI:29105"/>
        <label>1</label>
    </ligand>
</feature>
<evidence type="ECO:0000313" key="18">
    <source>
        <dbReference type="Proteomes" id="UP000320386"/>
    </source>
</evidence>
<keyword evidence="3 12" id="KW-0479">Metal-binding</keyword>
<dbReference type="InterPro" id="IPR002939">
    <property type="entry name" value="DnaJ_C"/>
</dbReference>
<dbReference type="PRINTS" id="PR00625">
    <property type="entry name" value="JDOMAIN"/>
</dbReference>
<comment type="function">
    <text evidence="9 12">Participates actively in the response to hyperosmotic and heat shock by preventing the aggregation of stress-denatured proteins and by disaggregating proteins, also in an autonomous, DnaK-independent fashion. Unfolded proteins bind initially to DnaJ; upon interaction with the DnaJ-bound protein, DnaK hydrolyzes its bound ATP, resulting in the formation of a stable complex. GrpE releases ADP from DnaK; ATP binding to DnaK triggers the release of the substrate protein, thus completing the reaction cycle. Several rounds of ATP-dependent interactions between DnaJ, DnaK and GrpE are required for fully efficient folding. Also involved, together with DnaK and GrpE, in the DNA replication of plasmids through activation of initiation proteins.</text>
</comment>
<evidence type="ECO:0000256" key="11">
    <source>
        <dbReference type="ARBA" id="ARBA00067609"/>
    </source>
</evidence>
<evidence type="ECO:0000259" key="15">
    <source>
        <dbReference type="PROSITE" id="PS50076"/>
    </source>
</evidence>
<dbReference type="GO" id="GO:0005524">
    <property type="term" value="F:ATP binding"/>
    <property type="evidence" value="ECO:0007669"/>
    <property type="project" value="InterPro"/>
</dbReference>
<dbReference type="Gene3D" id="2.10.230.10">
    <property type="entry name" value="Heat shock protein DnaJ, cysteine-rich domain"/>
    <property type="match status" value="1"/>
</dbReference>
<evidence type="ECO:0000256" key="9">
    <source>
        <dbReference type="ARBA" id="ARBA00053423"/>
    </source>
</evidence>
<dbReference type="InterPro" id="IPR001623">
    <property type="entry name" value="DnaJ_domain"/>
</dbReference>
<feature type="repeat" description="CXXCXGXG motif" evidence="12">
    <location>
        <begin position="148"/>
        <end position="155"/>
    </location>
</feature>
<dbReference type="AlphaFoldDB" id="A0A518BW70"/>
<evidence type="ECO:0000256" key="13">
    <source>
        <dbReference type="PROSITE-ProRule" id="PRU00546"/>
    </source>
</evidence>
<feature type="binding site" evidence="12">
    <location>
        <position position="206"/>
    </location>
    <ligand>
        <name>Zn(2+)</name>
        <dbReference type="ChEBI" id="CHEBI:29105"/>
        <label>1</label>
    </ligand>
</feature>
<dbReference type="Gene3D" id="1.10.287.110">
    <property type="entry name" value="DnaJ domain"/>
    <property type="match status" value="1"/>
</dbReference>
<evidence type="ECO:0000256" key="10">
    <source>
        <dbReference type="ARBA" id="ARBA00061004"/>
    </source>
</evidence>
<evidence type="ECO:0000256" key="3">
    <source>
        <dbReference type="ARBA" id="ARBA00022723"/>
    </source>
</evidence>
<dbReference type="Proteomes" id="UP000320386">
    <property type="component" value="Chromosome"/>
</dbReference>
<evidence type="ECO:0000256" key="5">
    <source>
        <dbReference type="ARBA" id="ARBA00022771"/>
    </source>
</evidence>
<evidence type="ECO:0000313" key="17">
    <source>
        <dbReference type="EMBL" id="QDU71174.1"/>
    </source>
</evidence>
<evidence type="ECO:0000256" key="6">
    <source>
        <dbReference type="ARBA" id="ARBA00022833"/>
    </source>
</evidence>
<dbReference type="PROSITE" id="PS51188">
    <property type="entry name" value="ZF_CR"/>
    <property type="match status" value="1"/>
</dbReference>
<dbReference type="SUPFAM" id="SSF49493">
    <property type="entry name" value="HSP40/DnaJ peptide-binding domain"/>
    <property type="match status" value="2"/>
</dbReference>
<feature type="binding site" evidence="12">
    <location>
        <position position="203"/>
    </location>
    <ligand>
        <name>Zn(2+)</name>
        <dbReference type="ChEBI" id="CHEBI:29105"/>
        <label>1</label>
    </ligand>
</feature>
<evidence type="ECO:0000256" key="4">
    <source>
        <dbReference type="ARBA" id="ARBA00022737"/>
    </source>
</evidence>
<dbReference type="FunFam" id="1.10.287.110:FF:000034">
    <property type="entry name" value="Chaperone protein DnaJ"/>
    <property type="match status" value="1"/>
</dbReference>
<comment type="cofactor">
    <cofactor evidence="12">
        <name>Zn(2+)</name>
        <dbReference type="ChEBI" id="CHEBI:29105"/>
    </cofactor>
    <text evidence="12">Binds 2 Zn(2+) ions per monomer.</text>
</comment>
<feature type="binding site" evidence="12">
    <location>
        <position position="165"/>
    </location>
    <ligand>
        <name>Zn(2+)</name>
        <dbReference type="ChEBI" id="CHEBI:29105"/>
        <label>2</label>
    </ligand>
</feature>
<feature type="binding site" evidence="12">
    <location>
        <position position="168"/>
    </location>
    <ligand>
        <name>Zn(2+)</name>
        <dbReference type="ChEBI" id="CHEBI:29105"/>
        <label>2</label>
    </ligand>
</feature>
<keyword evidence="2 12" id="KW-0235">DNA replication</keyword>
<dbReference type="Pfam" id="PF00684">
    <property type="entry name" value="DnaJ_CXXCXGXG"/>
    <property type="match status" value="1"/>
</dbReference>
<feature type="repeat" description="CXXCXGXG motif" evidence="12">
    <location>
        <begin position="165"/>
        <end position="172"/>
    </location>
</feature>
<feature type="binding site" evidence="12">
    <location>
        <position position="151"/>
    </location>
    <ligand>
        <name>Zn(2+)</name>
        <dbReference type="ChEBI" id="CHEBI:29105"/>
        <label>1</label>
    </ligand>
</feature>
<dbReference type="InterPro" id="IPR036410">
    <property type="entry name" value="HSP_DnaJ_Cys-rich_dom_sf"/>
</dbReference>
<feature type="zinc finger region" description="CR-type" evidence="13">
    <location>
        <begin position="135"/>
        <end position="215"/>
    </location>
</feature>
<feature type="compositionally biased region" description="Gly residues" evidence="14">
    <location>
        <begin position="238"/>
        <end position="247"/>
    </location>
</feature>
<gene>
    <name evidence="12 17" type="primary">dnaJ</name>
    <name evidence="17" type="ORF">Pan265_10230</name>
</gene>
<accession>A0A518BW70</accession>
<dbReference type="NCBIfam" id="NF008035">
    <property type="entry name" value="PRK10767.1"/>
    <property type="match status" value="1"/>
</dbReference>
<evidence type="ECO:0000256" key="1">
    <source>
        <dbReference type="ARBA" id="ARBA00022490"/>
    </source>
</evidence>
<organism evidence="17 18">
    <name type="scientific">Mucisphaera calidilacus</name>
    <dbReference type="NCBI Taxonomy" id="2527982"/>
    <lineage>
        <taxon>Bacteria</taxon>
        <taxon>Pseudomonadati</taxon>
        <taxon>Planctomycetota</taxon>
        <taxon>Phycisphaerae</taxon>
        <taxon>Phycisphaerales</taxon>
        <taxon>Phycisphaeraceae</taxon>
        <taxon>Mucisphaera</taxon>
    </lineage>
</organism>
<feature type="repeat" description="CXXCXGXG motif" evidence="12">
    <location>
        <begin position="189"/>
        <end position="196"/>
    </location>
</feature>
<dbReference type="CDD" id="cd06257">
    <property type="entry name" value="DnaJ"/>
    <property type="match status" value="1"/>
</dbReference>
<dbReference type="HAMAP" id="MF_01152">
    <property type="entry name" value="DnaJ"/>
    <property type="match status" value="1"/>
</dbReference>
<dbReference type="CDD" id="cd10719">
    <property type="entry name" value="DnaJ_zf"/>
    <property type="match status" value="1"/>
</dbReference>
<evidence type="ECO:0000256" key="7">
    <source>
        <dbReference type="ARBA" id="ARBA00023016"/>
    </source>
</evidence>
<feature type="binding site" evidence="12">
    <location>
        <position position="192"/>
    </location>
    <ligand>
        <name>Zn(2+)</name>
        <dbReference type="ChEBI" id="CHEBI:29105"/>
        <label>2</label>
    </ligand>
</feature>
<evidence type="ECO:0000256" key="12">
    <source>
        <dbReference type="HAMAP-Rule" id="MF_01152"/>
    </source>
</evidence>
<keyword evidence="6 12" id="KW-0862">Zinc</keyword>
<proteinExistence type="inferred from homology"/>
<comment type="similarity">
    <text evidence="10 12">Belongs to the DnaJ family.</text>
</comment>
<dbReference type="GO" id="GO:0051082">
    <property type="term" value="F:unfolded protein binding"/>
    <property type="evidence" value="ECO:0007669"/>
    <property type="project" value="UniProtKB-UniRule"/>
</dbReference>
<dbReference type="KEGG" id="mcad:Pan265_10230"/>
<name>A0A518BW70_9BACT</name>
<dbReference type="SMART" id="SM00271">
    <property type="entry name" value="DnaJ"/>
    <property type="match status" value="1"/>
</dbReference>
<evidence type="ECO:0000259" key="16">
    <source>
        <dbReference type="PROSITE" id="PS51188"/>
    </source>
</evidence>
<dbReference type="PROSITE" id="PS00636">
    <property type="entry name" value="DNAJ_1"/>
    <property type="match status" value="1"/>
</dbReference>
<dbReference type="OrthoDB" id="9779889at2"/>
<dbReference type="InterPro" id="IPR001305">
    <property type="entry name" value="HSP_DnaJ_Cys-rich_dom"/>
</dbReference>
<dbReference type="GO" id="GO:0009408">
    <property type="term" value="P:response to heat"/>
    <property type="evidence" value="ECO:0007669"/>
    <property type="project" value="InterPro"/>
</dbReference>
<dbReference type="FunFam" id="2.10.230.10:FF:000002">
    <property type="entry name" value="Molecular chaperone DnaJ"/>
    <property type="match status" value="1"/>
</dbReference>
<feature type="region of interest" description="Disordered" evidence="14">
    <location>
        <begin position="226"/>
        <end position="248"/>
    </location>
</feature>
<dbReference type="EMBL" id="CP036280">
    <property type="protein sequence ID" value="QDU71174.1"/>
    <property type="molecule type" value="Genomic_DNA"/>
</dbReference>
<dbReference type="GO" id="GO:0042026">
    <property type="term" value="P:protein refolding"/>
    <property type="evidence" value="ECO:0007669"/>
    <property type="project" value="TreeGrafter"/>
</dbReference>
<feature type="repeat" description="CXXCXGXG motif" evidence="12">
    <location>
        <begin position="203"/>
        <end position="210"/>
    </location>
</feature>
<comment type="subcellular location">
    <subcellularLocation>
        <location evidence="12">Cytoplasm</location>
    </subcellularLocation>
</comment>
<dbReference type="PANTHER" id="PTHR43096:SF48">
    <property type="entry name" value="CHAPERONE PROTEIN DNAJ"/>
    <property type="match status" value="1"/>
</dbReference>
<dbReference type="GO" id="GO:0005737">
    <property type="term" value="C:cytoplasm"/>
    <property type="evidence" value="ECO:0007669"/>
    <property type="project" value="UniProtKB-SubCell"/>
</dbReference>
<dbReference type="RefSeq" id="WP_145445306.1">
    <property type="nucleotide sequence ID" value="NZ_CP036280.1"/>
</dbReference>
<dbReference type="CDD" id="cd10747">
    <property type="entry name" value="DnaJ_C"/>
    <property type="match status" value="1"/>
</dbReference>
<dbReference type="PANTHER" id="PTHR43096">
    <property type="entry name" value="DNAJ HOMOLOG 1, MITOCHONDRIAL-RELATED"/>
    <property type="match status" value="1"/>
</dbReference>
<evidence type="ECO:0000256" key="2">
    <source>
        <dbReference type="ARBA" id="ARBA00022705"/>
    </source>
</evidence>
<dbReference type="GO" id="GO:0031072">
    <property type="term" value="F:heat shock protein binding"/>
    <property type="evidence" value="ECO:0007669"/>
    <property type="project" value="InterPro"/>
</dbReference>
<feature type="binding site" evidence="12">
    <location>
        <position position="189"/>
    </location>
    <ligand>
        <name>Zn(2+)</name>
        <dbReference type="ChEBI" id="CHEBI:29105"/>
        <label>2</label>
    </ligand>
</feature>
<sequence>MPTDRDYYSVLGVDKTADADAIKRSYRKLAMKYHPDRNPDDAEAEVRFKEAAEAYEVLSDPQKRQRYDQYGHAGLRGTSGHDFSSMRADDIFSIFEDIFGGQMGGGRRGRGGSRARRGYDLETEVEITLEDVANGTEREVEFTRQDICETCSGTGMKAGSKPTTCPTCRGAGQVQQQGFGGMFRIATTCPTCKGSGQVISDPCETCAGSGRQPKHRVLSVRIPPGIHDGQAIRVPGEGEPGTQGGPRGDLHVVVRVAKHPMFERDGDHLILRMPVSFAQMTLGAEITVPGLGQEHKATIKPGTQHGETLRLRGAGLPDLRSGPVGDLIVVLMIEVPKKLTSKQQKVLRDYAETEDLEVLPESKGFWDRMKQYIGTTGE</sequence>
<keyword evidence="8 12" id="KW-0143">Chaperone</keyword>
<keyword evidence="5 12" id="KW-0863">Zinc-finger</keyword>
<feature type="domain" description="CR-type" evidence="16">
    <location>
        <begin position="135"/>
        <end position="215"/>
    </location>
</feature>
<evidence type="ECO:0000256" key="14">
    <source>
        <dbReference type="SAM" id="MobiDB-lite"/>
    </source>
</evidence>
<dbReference type="GO" id="GO:0008270">
    <property type="term" value="F:zinc ion binding"/>
    <property type="evidence" value="ECO:0007669"/>
    <property type="project" value="UniProtKB-UniRule"/>
</dbReference>
<dbReference type="InterPro" id="IPR008971">
    <property type="entry name" value="HSP40/DnaJ_pept-bd"/>
</dbReference>
<protein>
    <recommendedName>
        <fullName evidence="11 12">Chaperone protein DnaJ</fullName>
    </recommendedName>
</protein>
<dbReference type="Pfam" id="PF00226">
    <property type="entry name" value="DnaJ"/>
    <property type="match status" value="1"/>
</dbReference>
<keyword evidence="4 12" id="KW-0677">Repeat</keyword>
<evidence type="ECO:0000256" key="8">
    <source>
        <dbReference type="ARBA" id="ARBA00023186"/>
    </source>
</evidence>
<comment type="subunit">
    <text evidence="12">Homodimer.</text>
</comment>
<dbReference type="FunFam" id="2.60.260.20:FF:000005">
    <property type="entry name" value="Chaperone protein dnaJ 1, mitochondrial"/>
    <property type="match status" value="1"/>
</dbReference>
<keyword evidence="18" id="KW-1185">Reference proteome</keyword>
<dbReference type="Gene3D" id="2.60.260.20">
    <property type="entry name" value="Urease metallochaperone UreE, N-terminal domain"/>
    <property type="match status" value="2"/>
</dbReference>
<dbReference type="SUPFAM" id="SSF57938">
    <property type="entry name" value="DnaJ/Hsp40 cysteine-rich domain"/>
    <property type="match status" value="1"/>
</dbReference>
<dbReference type="SUPFAM" id="SSF46565">
    <property type="entry name" value="Chaperone J-domain"/>
    <property type="match status" value="1"/>
</dbReference>
<feature type="domain" description="J" evidence="15">
    <location>
        <begin position="6"/>
        <end position="71"/>
    </location>
</feature>
<dbReference type="Pfam" id="PF01556">
    <property type="entry name" value="DnaJ_C"/>
    <property type="match status" value="1"/>
</dbReference>
<comment type="domain">
    <text evidence="12">The J domain is necessary and sufficient to stimulate DnaK ATPase activity. Zinc center 1 plays an important role in the autonomous, DnaK-independent chaperone activity of DnaJ. Zinc center 2 is essential for interaction with DnaK and for DnaJ activity.</text>
</comment>
<dbReference type="GO" id="GO:0006260">
    <property type="term" value="P:DNA replication"/>
    <property type="evidence" value="ECO:0007669"/>
    <property type="project" value="UniProtKB-KW"/>
</dbReference>
<dbReference type="NCBIfam" id="TIGR02349">
    <property type="entry name" value="DnaJ_bact"/>
    <property type="match status" value="1"/>
</dbReference>
<dbReference type="PROSITE" id="PS50076">
    <property type="entry name" value="DNAJ_2"/>
    <property type="match status" value="1"/>
</dbReference>
<dbReference type="InterPro" id="IPR012724">
    <property type="entry name" value="DnaJ"/>
</dbReference>
<dbReference type="InterPro" id="IPR036869">
    <property type="entry name" value="J_dom_sf"/>
</dbReference>
<reference evidence="17 18" key="1">
    <citation type="submission" date="2019-02" db="EMBL/GenBank/DDBJ databases">
        <title>Deep-cultivation of Planctomycetes and their phenomic and genomic characterization uncovers novel biology.</title>
        <authorList>
            <person name="Wiegand S."/>
            <person name="Jogler M."/>
            <person name="Boedeker C."/>
            <person name="Pinto D."/>
            <person name="Vollmers J."/>
            <person name="Rivas-Marin E."/>
            <person name="Kohn T."/>
            <person name="Peeters S.H."/>
            <person name="Heuer A."/>
            <person name="Rast P."/>
            <person name="Oberbeckmann S."/>
            <person name="Bunk B."/>
            <person name="Jeske O."/>
            <person name="Meyerdierks A."/>
            <person name="Storesund J.E."/>
            <person name="Kallscheuer N."/>
            <person name="Luecker S."/>
            <person name="Lage O.M."/>
            <person name="Pohl T."/>
            <person name="Merkel B.J."/>
            <person name="Hornburger P."/>
            <person name="Mueller R.-W."/>
            <person name="Bruemmer F."/>
            <person name="Labrenz M."/>
            <person name="Spormann A.M."/>
            <person name="Op den Camp H."/>
            <person name="Overmann J."/>
            <person name="Amann R."/>
            <person name="Jetten M.S.M."/>
            <person name="Mascher T."/>
            <person name="Medema M.H."/>
            <person name="Devos D.P."/>
            <person name="Kaster A.-K."/>
            <person name="Ovreas L."/>
            <person name="Rohde M."/>
            <person name="Galperin M.Y."/>
            <person name="Jogler C."/>
        </authorList>
    </citation>
    <scope>NUCLEOTIDE SEQUENCE [LARGE SCALE GENOMIC DNA]</scope>
    <source>
        <strain evidence="17 18">Pan265</strain>
    </source>
</reference>
<keyword evidence="7 12" id="KW-0346">Stress response</keyword>
<keyword evidence="1 12" id="KW-0963">Cytoplasm</keyword>